<dbReference type="Pfam" id="PF08338">
    <property type="entry name" value="DUF1731"/>
    <property type="match status" value="1"/>
</dbReference>
<dbReference type="AlphaFoldDB" id="A0A3N0E318"/>
<name>A0A3N0E318_9ACTN</name>
<dbReference type="Proteomes" id="UP000269198">
    <property type="component" value="Unassembled WGS sequence"/>
</dbReference>
<gene>
    <name evidence="4" type="ORF">EFW17_19945</name>
</gene>
<reference evidence="4 5" key="1">
    <citation type="submission" date="2018-11" db="EMBL/GenBank/DDBJ databases">
        <title>The genome draft of YIM 96095.</title>
        <authorList>
            <person name="Tang S.-K."/>
            <person name="Chunyu W.-X."/>
            <person name="Feng Y.-Z."/>
        </authorList>
    </citation>
    <scope>NUCLEOTIDE SEQUENCE [LARGE SCALE GENOMIC DNA]</scope>
    <source>
        <strain evidence="4 5">YIM 96095</strain>
    </source>
</reference>
<dbReference type="InterPro" id="IPR013549">
    <property type="entry name" value="DUF1731"/>
</dbReference>
<comment type="caution">
    <text evidence="4">The sequence shown here is derived from an EMBL/GenBank/DDBJ whole genome shotgun (WGS) entry which is preliminary data.</text>
</comment>
<evidence type="ECO:0000259" key="3">
    <source>
        <dbReference type="Pfam" id="PF08338"/>
    </source>
</evidence>
<dbReference type="PANTHER" id="PTHR11092:SF0">
    <property type="entry name" value="EPIMERASE FAMILY PROTEIN SDR39U1"/>
    <property type="match status" value="1"/>
</dbReference>
<evidence type="ECO:0000313" key="4">
    <source>
        <dbReference type="EMBL" id="RNL82189.1"/>
    </source>
</evidence>
<sequence>MKIVLAGGSGALGRRIAEDLAARGHEIVVLSRSPRPGSAFRQVKWDGETVGPWASELSGAVVVNLAGELVDRRPTAAGIELLTSSRVAPTEALAKAAADAAEPPSVWIQMSTLAIFGDAGERVIDETSPVADGPPQMAGVARAWEAAAAGVRATRRVTLRTSVVLDRDTPALSRLTGLARWGLGGRVGSGRQWVSWLHIGDFLAVVRRALTDPDMSGIVHVTSPNPVRNAELMATLRRQFRRPPAPPTPEPLVRLGAVVLRTDPLLALTGRHCVPTRLTESGFEFGHPRLAPALANLVSG</sequence>
<evidence type="ECO:0000313" key="5">
    <source>
        <dbReference type="Proteomes" id="UP000269198"/>
    </source>
</evidence>
<dbReference type="InterPro" id="IPR001509">
    <property type="entry name" value="Epimerase_deHydtase"/>
</dbReference>
<dbReference type="EMBL" id="RJMB01000025">
    <property type="protein sequence ID" value="RNL82189.1"/>
    <property type="molecule type" value="Genomic_DNA"/>
</dbReference>
<feature type="domain" description="DUF1731" evidence="3">
    <location>
        <begin position="249"/>
        <end position="297"/>
    </location>
</feature>
<feature type="domain" description="NAD-dependent epimerase/dehydratase" evidence="2">
    <location>
        <begin position="3"/>
        <end position="215"/>
    </location>
</feature>
<dbReference type="PANTHER" id="PTHR11092">
    <property type="entry name" value="SUGAR NUCLEOTIDE EPIMERASE RELATED"/>
    <property type="match status" value="1"/>
</dbReference>
<organism evidence="4 5">
    <name type="scientific">Halostreptopolyspora alba</name>
    <dbReference type="NCBI Taxonomy" id="2487137"/>
    <lineage>
        <taxon>Bacteria</taxon>
        <taxon>Bacillati</taxon>
        <taxon>Actinomycetota</taxon>
        <taxon>Actinomycetes</taxon>
        <taxon>Streptosporangiales</taxon>
        <taxon>Nocardiopsidaceae</taxon>
        <taxon>Halostreptopolyspora</taxon>
    </lineage>
</organism>
<dbReference type="InterPro" id="IPR010099">
    <property type="entry name" value="SDR39U1"/>
</dbReference>
<dbReference type="InterPro" id="IPR036291">
    <property type="entry name" value="NAD(P)-bd_dom_sf"/>
</dbReference>
<dbReference type="SUPFAM" id="SSF51735">
    <property type="entry name" value="NAD(P)-binding Rossmann-fold domains"/>
    <property type="match status" value="1"/>
</dbReference>
<proteinExistence type="inferred from homology"/>
<evidence type="ECO:0000259" key="2">
    <source>
        <dbReference type="Pfam" id="PF01370"/>
    </source>
</evidence>
<comment type="similarity">
    <text evidence="1">Belongs to the NAD(P)-dependent epimerase/dehydratase family. SDR39U1 subfamily.</text>
</comment>
<accession>A0A3N0E318</accession>
<protein>
    <submittedName>
        <fullName evidence="4">TIGR01777 family protein</fullName>
    </submittedName>
</protein>
<keyword evidence="5" id="KW-1185">Reference proteome</keyword>
<dbReference type="Gene3D" id="3.40.50.720">
    <property type="entry name" value="NAD(P)-binding Rossmann-like Domain"/>
    <property type="match status" value="1"/>
</dbReference>
<dbReference type="OrthoDB" id="9801773at2"/>
<dbReference type="Pfam" id="PF01370">
    <property type="entry name" value="Epimerase"/>
    <property type="match status" value="1"/>
</dbReference>
<dbReference type="RefSeq" id="WP_123202954.1">
    <property type="nucleotide sequence ID" value="NZ_RJMB01000025.1"/>
</dbReference>
<evidence type="ECO:0000256" key="1">
    <source>
        <dbReference type="ARBA" id="ARBA00009353"/>
    </source>
</evidence>
<dbReference type="NCBIfam" id="TIGR01777">
    <property type="entry name" value="yfcH"/>
    <property type="match status" value="1"/>
</dbReference>